<keyword evidence="2" id="KW-1185">Reference proteome</keyword>
<evidence type="ECO:0000313" key="1">
    <source>
        <dbReference type="EMBL" id="OLP92897.1"/>
    </source>
</evidence>
<dbReference type="EMBL" id="LSRX01000603">
    <property type="protein sequence ID" value="OLP92897.1"/>
    <property type="molecule type" value="Genomic_DNA"/>
</dbReference>
<protein>
    <submittedName>
        <fullName evidence="1">Uncharacterized protein</fullName>
    </submittedName>
</protein>
<proteinExistence type="predicted"/>
<evidence type="ECO:0000313" key="2">
    <source>
        <dbReference type="Proteomes" id="UP000186817"/>
    </source>
</evidence>
<comment type="caution">
    <text evidence="1">The sequence shown here is derived from an EMBL/GenBank/DDBJ whole genome shotgun (WGS) entry which is preliminary data.</text>
</comment>
<gene>
    <name evidence="1" type="ORF">AK812_SmicGene25254</name>
</gene>
<accession>A0A1Q9DCM3</accession>
<reference evidence="1 2" key="1">
    <citation type="submission" date="2016-02" db="EMBL/GenBank/DDBJ databases">
        <title>Genome analysis of coral dinoflagellate symbionts highlights evolutionary adaptations to a symbiotic lifestyle.</title>
        <authorList>
            <person name="Aranda M."/>
            <person name="Li Y."/>
            <person name="Liew Y.J."/>
            <person name="Baumgarten S."/>
            <person name="Simakov O."/>
            <person name="Wilson M."/>
            <person name="Piel J."/>
            <person name="Ashoor H."/>
            <person name="Bougouffa S."/>
            <person name="Bajic V.B."/>
            <person name="Ryu T."/>
            <person name="Ravasi T."/>
            <person name="Bayer T."/>
            <person name="Micklem G."/>
            <person name="Kim H."/>
            <person name="Bhak J."/>
            <person name="Lajeunesse T.C."/>
            <person name="Voolstra C.R."/>
        </authorList>
    </citation>
    <scope>NUCLEOTIDE SEQUENCE [LARGE SCALE GENOMIC DNA]</scope>
    <source>
        <strain evidence="1 2">CCMP2467</strain>
    </source>
</reference>
<name>A0A1Q9DCM3_SYMMI</name>
<dbReference type="Proteomes" id="UP000186817">
    <property type="component" value="Unassembled WGS sequence"/>
</dbReference>
<dbReference type="AlphaFoldDB" id="A0A1Q9DCM3"/>
<organism evidence="1 2">
    <name type="scientific">Symbiodinium microadriaticum</name>
    <name type="common">Dinoflagellate</name>
    <name type="synonym">Zooxanthella microadriatica</name>
    <dbReference type="NCBI Taxonomy" id="2951"/>
    <lineage>
        <taxon>Eukaryota</taxon>
        <taxon>Sar</taxon>
        <taxon>Alveolata</taxon>
        <taxon>Dinophyceae</taxon>
        <taxon>Suessiales</taxon>
        <taxon>Symbiodiniaceae</taxon>
        <taxon>Symbiodinium</taxon>
    </lineage>
</organism>
<sequence>MELLAPAVREDNLPDLELIDLSVEHRLLRLGVSALFLQLCLETAVERQRYPPAAGRSSAFGAGFLADVRGLFLHR</sequence>